<evidence type="ECO:0000259" key="10">
    <source>
        <dbReference type="PROSITE" id="PS50089"/>
    </source>
</evidence>
<gene>
    <name evidence="11" type="ORF">BWQ96_03850</name>
</gene>
<evidence type="ECO:0000256" key="6">
    <source>
        <dbReference type="ARBA" id="ARBA00022786"/>
    </source>
</evidence>
<feature type="compositionally biased region" description="Basic residues" evidence="9">
    <location>
        <begin position="10"/>
        <end position="19"/>
    </location>
</feature>
<dbReference type="PANTHER" id="PTHR22937:SF65">
    <property type="entry name" value="E3 UBIQUITIN-PROTEIN LIGASE ARK2C"/>
    <property type="match status" value="1"/>
</dbReference>
<organism evidence="11 12">
    <name type="scientific">Gracilariopsis chorda</name>
    <dbReference type="NCBI Taxonomy" id="448386"/>
    <lineage>
        <taxon>Eukaryota</taxon>
        <taxon>Rhodophyta</taxon>
        <taxon>Florideophyceae</taxon>
        <taxon>Rhodymeniophycidae</taxon>
        <taxon>Gracilariales</taxon>
        <taxon>Gracilariaceae</taxon>
        <taxon>Gracilariopsis</taxon>
    </lineage>
</organism>
<evidence type="ECO:0000256" key="1">
    <source>
        <dbReference type="ARBA" id="ARBA00000900"/>
    </source>
</evidence>
<comment type="catalytic activity">
    <reaction evidence="1">
        <text>S-ubiquitinyl-[E2 ubiquitin-conjugating enzyme]-L-cysteine + [acceptor protein]-L-lysine = [E2 ubiquitin-conjugating enzyme]-L-cysteine + N(6)-ubiquitinyl-[acceptor protein]-L-lysine.</text>
        <dbReference type="EC" id="2.3.2.27"/>
    </reaction>
</comment>
<evidence type="ECO:0000256" key="5">
    <source>
        <dbReference type="ARBA" id="ARBA00022771"/>
    </source>
</evidence>
<evidence type="ECO:0000256" key="4">
    <source>
        <dbReference type="ARBA" id="ARBA00022723"/>
    </source>
</evidence>
<reference evidence="11 12" key="1">
    <citation type="journal article" date="2018" name="Mol. Biol. Evol.">
        <title>Analysis of the draft genome of the red seaweed Gracilariopsis chorda provides insights into genome size evolution in Rhodophyta.</title>
        <authorList>
            <person name="Lee J."/>
            <person name="Yang E.C."/>
            <person name="Graf L."/>
            <person name="Yang J.H."/>
            <person name="Qiu H."/>
            <person name="Zel Zion U."/>
            <person name="Chan C.X."/>
            <person name="Stephens T.G."/>
            <person name="Weber A.P.M."/>
            <person name="Boo G.H."/>
            <person name="Boo S.M."/>
            <person name="Kim K.M."/>
            <person name="Shin Y."/>
            <person name="Jung M."/>
            <person name="Lee S.J."/>
            <person name="Yim H.S."/>
            <person name="Lee J.H."/>
            <person name="Bhattacharya D."/>
            <person name="Yoon H.S."/>
        </authorList>
    </citation>
    <scope>NUCLEOTIDE SEQUENCE [LARGE SCALE GENOMIC DNA]</scope>
    <source>
        <strain evidence="11 12">SKKU-2015</strain>
        <tissue evidence="11">Whole body</tissue>
    </source>
</reference>
<name>A0A2V3IW67_9FLOR</name>
<sequence length="188" mass="21230">MSVISSCLGRPRRPKRPQHPPRSTPAVPPPYPHYVYPGLMRFSTCAVPGFDKLCPVRVFTCRPRDSTRQQCTICLEYLVNDRDLVRRLPCAHEFHSNCILSWYRSCNGDKCPNCKQLVIASNHISATNASSLESRKSSRSKHRVGTPATAANGEEAHTCVMRVADEDQFAQYPFIHFDPVRIANMLIC</sequence>
<evidence type="ECO:0000256" key="8">
    <source>
        <dbReference type="PROSITE-ProRule" id="PRU00175"/>
    </source>
</evidence>
<dbReference type="Gene3D" id="3.30.40.10">
    <property type="entry name" value="Zinc/RING finger domain, C3HC4 (zinc finger)"/>
    <property type="match status" value="1"/>
</dbReference>
<dbReference type="SMART" id="SM00184">
    <property type="entry name" value="RING"/>
    <property type="match status" value="1"/>
</dbReference>
<feature type="domain" description="RING-type" evidence="10">
    <location>
        <begin position="71"/>
        <end position="115"/>
    </location>
</feature>
<dbReference type="PANTHER" id="PTHR22937">
    <property type="entry name" value="E3 UBIQUITIN-PROTEIN LIGASE RNF165"/>
    <property type="match status" value="1"/>
</dbReference>
<evidence type="ECO:0000256" key="9">
    <source>
        <dbReference type="SAM" id="MobiDB-lite"/>
    </source>
</evidence>
<dbReference type="EC" id="2.3.2.27" evidence="2"/>
<dbReference type="PROSITE" id="PS50089">
    <property type="entry name" value="ZF_RING_2"/>
    <property type="match status" value="1"/>
</dbReference>
<dbReference type="InterPro" id="IPR045191">
    <property type="entry name" value="MBR1/2-like"/>
</dbReference>
<dbReference type="OrthoDB" id="1714475at2759"/>
<keyword evidence="6" id="KW-0833">Ubl conjugation pathway</keyword>
<keyword evidence="4" id="KW-0479">Metal-binding</keyword>
<dbReference type="EMBL" id="NBIV01000040">
    <property type="protein sequence ID" value="PXF46351.1"/>
    <property type="molecule type" value="Genomic_DNA"/>
</dbReference>
<evidence type="ECO:0000256" key="3">
    <source>
        <dbReference type="ARBA" id="ARBA00022679"/>
    </source>
</evidence>
<proteinExistence type="predicted"/>
<dbReference type="SUPFAM" id="SSF57850">
    <property type="entry name" value="RING/U-box"/>
    <property type="match status" value="1"/>
</dbReference>
<keyword evidence="12" id="KW-1185">Reference proteome</keyword>
<accession>A0A2V3IW67</accession>
<dbReference type="GO" id="GO:0008270">
    <property type="term" value="F:zinc ion binding"/>
    <property type="evidence" value="ECO:0007669"/>
    <property type="project" value="UniProtKB-KW"/>
</dbReference>
<evidence type="ECO:0000256" key="7">
    <source>
        <dbReference type="ARBA" id="ARBA00022833"/>
    </source>
</evidence>
<comment type="caution">
    <text evidence="11">The sequence shown here is derived from an EMBL/GenBank/DDBJ whole genome shotgun (WGS) entry which is preliminary data.</text>
</comment>
<dbReference type="Proteomes" id="UP000247409">
    <property type="component" value="Unassembled WGS sequence"/>
</dbReference>
<evidence type="ECO:0000256" key="2">
    <source>
        <dbReference type="ARBA" id="ARBA00012483"/>
    </source>
</evidence>
<keyword evidence="3" id="KW-0808">Transferase</keyword>
<keyword evidence="7" id="KW-0862">Zinc</keyword>
<keyword evidence="5 8" id="KW-0863">Zinc-finger</keyword>
<dbReference type="Pfam" id="PF13639">
    <property type="entry name" value="zf-RING_2"/>
    <property type="match status" value="1"/>
</dbReference>
<protein>
    <recommendedName>
        <fullName evidence="2">RING-type E3 ubiquitin transferase</fullName>
        <ecNumber evidence="2">2.3.2.27</ecNumber>
    </recommendedName>
</protein>
<feature type="region of interest" description="Disordered" evidence="9">
    <location>
        <begin position="1"/>
        <end position="28"/>
    </location>
</feature>
<evidence type="ECO:0000313" key="12">
    <source>
        <dbReference type="Proteomes" id="UP000247409"/>
    </source>
</evidence>
<dbReference type="InterPro" id="IPR001841">
    <property type="entry name" value="Znf_RING"/>
</dbReference>
<dbReference type="InterPro" id="IPR013083">
    <property type="entry name" value="Znf_RING/FYVE/PHD"/>
</dbReference>
<evidence type="ECO:0000313" key="11">
    <source>
        <dbReference type="EMBL" id="PXF46351.1"/>
    </source>
</evidence>
<dbReference type="AlphaFoldDB" id="A0A2V3IW67"/>
<dbReference type="GO" id="GO:0061630">
    <property type="term" value="F:ubiquitin protein ligase activity"/>
    <property type="evidence" value="ECO:0007669"/>
    <property type="project" value="UniProtKB-EC"/>
</dbReference>
<feature type="region of interest" description="Disordered" evidence="9">
    <location>
        <begin position="130"/>
        <end position="149"/>
    </location>
</feature>